<evidence type="ECO:0000256" key="1">
    <source>
        <dbReference type="ARBA" id="ARBA00004651"/>
    </source>
</evidence>
<evidence type="ECO:0000313" key="8">
    <source>
        <dbReference type="EMBL" id="KKY01754.1"/>
    </source>
</evidence>
<comment type="subcellular location">
    <subcellularLocation>
        <location evidence="1">Cell membrane</location>
        <topology evidence="1">Multi-pass membrane protein</topology>
    </subcellularLocation>
</comment>
<feature type="transmembrane region" description="Helical" evidence="7">
    <location>
        <begin position="236"/>
        <end position="258"/>
    </location>
</feature>
<keyword evidence="6 7" id="KW-0472">Membrane</keyword>
<comment type="caution">
    <text evidence="8">The sequence shown here is derived from an EMBL/GenBank/DDBJ whole genome shotgun (WGS) entry which is preliminary data.</text>
</comment>
<name>A0A0M3DJZ0_9FIRM</name>
<dbReference type="PATRIC" id="fig|1629550.3.peg.808"/>
<dbReference type="AlphaFoldDB" id="A0A0M3DJZ0"/>
<feature type="transmembrane region" description="Helical" evidence="7">
    <location>
        <begin position="118"/>
        <end position="138"/>
    </location>
</feature>
<feature type="transmembrane region" description="Helical" evidence="7">
    <location>
        <begin position="209"/>
        <end position="230"/>
    </location>
</feature>
<dbReference type="RefSeq" id="WP_046822595.1">
    <property type="nucleotide sequence ID" value="NZ_LBBT01000147.1"/>
</dbReference>
<evidence type="ECO:0000256" key="7">
    <source>
        <dbReference type="SAM" id="Phobius"/>
    </source>
</evidence>
<dbReference type="EMBL" id="LBBT01000147">
    <property type="protein sequence ID" value="KKY01754.1"/>
    <property type="molecule type" value="Genomic_DNA"/>
</dbReference>
<dbReference type="OrthoDB" id="9810876at2"/>
<keyword evidence="3" id="KW-1003">Cell membrane</keyword>
<feature type="transmembrane region" description="Helical" evidence="7">
    <location>
        <begin position="330"/>
        <end position="348"/>
    </location>
</feature>
<evidence type="ECO:0000313" key="9">
    <source>
        <dbReference type="Proteomes" id="UP000034407"/>
    </source>
</evidence>
<gene>
    <name evidence="8" type="ORF">VN21_06815</name>
</gene>
<dbReference type="NCBIfam" id="NF040736">
    <property type="entry name" value="efflux_SaoE"/>
    <property type="match status" value="1"/>
</dbReference>
<dbReference type="InterPro" id="IPR005524">
    <property type="entry name" value="DUF318"/>
</dbReference>
<evidence type="ECO:0000256" key="6">
    <source>
        <dbReference type="ARBA" id="ARBA00023136"/>
    </source>
</evidence>
<dbReference type="Pfam" id="PF03773">
    <property type="entry name" value="ArsP_1"/>
    <property type="match status" value="1"/>
</dbReference>
<proteinExistence type="inferred from homology"/>
<sequence>MYILDFFKDVVLASISILNGASGWLIISFIIAGLLHNLISPEKFQKSLGNKKISSLFKSTVSGMLLPICSCGVIPIGISMYYSGAYLGPVLAFMTSTPIINPIAVVLSLGLLGPDITIIYVISGFVVPIIVGLLGNYLGKNELCINQQEDEEIAIELEEEELSFKEKVIEGLKWSFSELALTISKYVVIGMFVAGFITTVFPSSIIQKYLGNPGVLSLGSIAVLACIMYVCAVGHIPFIAALVASGASPGIAITFLIAGAATNLPELISMYKVIGKRTVAIYSITLTTCSLVIGYITNLLLIGKATNINMSYTKESISIANTIMLNIPDSAKYICSFIIFIFFIKAIMPSLRKVAKNEA</sequence>
<evidence type="ECO:0000256" key="2">
    <source>
        <dbReference type="ARBA" id="ARBA00006386"/>
    </source>
</evidence>
<organism evidence="8 9">
    <name type="scientific">Paraclostridium benzoelyticum</name>
    <dbReference type="NCBI Taxonomy" id="1629550"/>
    <lineage>
        <taxon>Bacteria</taxon>
        <taxon>Bacillati</taxon>
        <taxon>Bacillota</taxon>
        <taxon>Clostridia</taxon>
        <taxon>Peptostreptococcales</taxon>
        <taxon>Peptostreptococcaceae</taxon>
        <taxon>Paraclostridium</taxon>
    </lineage>
</organism>
<evidence type="ECO:0000256" key="3">
    <source>
        <dbReference type="ARBA" id="ARBA00022475"/>
    </source>
</evidence>
<feature type="transmembrane region" description="Helical" evidence="7">
    <location>
        <begin position="279"/>
        <end position="302"/>
    </location>
</feature>
<protein>
    <submittedName>
        <fullName evidence="8">Permease</fullName>
    </submittedName>
</protein>
<reference evidence="8 9" key="1">
    <citation type="submission" date="2015-04" db="EMBL/GenBank/DDBJ databases">
        <title>Microcin producing Clostridium sp. JC272T.</title>
        <authorList>
            <person name="Jyothsna T."/>
            <person name="Sasikala C."/>
            <person name="Ramana C."/>
        </authorList>
    </citation>
    <scope>NUCLEOTIDE SEQUENCE [LARGE SCALE GENOMIC DNA]</scope>
    <source>
        <strain evidence="8 9">JC272</strain>
    </source>
</reference>
<keyword evidence="9" id="KW-1185">Reference proteome</keyword>
<feature type="transmembrane region" description="Helical" evidence="7">
    <location>
        <begin position="90"/>
        <end position="111"/>
    </location>
</feature>
<evidence type="ECO:0000256" key="5">
    <source>
        <dbReference type="ARBA" id="ARBA00022989"/>
    </source>
</evidence>
<dbReference type="Proteomes" id="UP000034407">
    <property type="component" value="Unassembled WGS sequence"/>
</dbReference>
<dbReference type="GO" id="GO:0005886">
    <property type="term" value="C:plasma membrane"/>
    <property type="evidence" value="ECO:0007669"/>
    <property type="project" value="UniProtKB-SubCell"/>
</dbReference>
<feature type="transmembrane region" description="Helical" evidence="7">
    <location>
        <begin position="12"/>
        <end position="35"/>
    </location>
</feature>
<feature type="transmembrane region" description="Helical" evidence="7">
    <location>
        <begin position="183"/>
        <end position="202"/>
    </location>
</feature>
<comment type="similarity">
    <text evidence="2">Belongs to the UPF0718 family.</text>
</comment>
<keyword evidence="5 7" id="KW-1133">Transmembrane helix</keyword>
<dbReference type="PANTHER" id="PTHR34184">
    <property type="entry name" value="UPF0718 PROTEIN YCGR"/>
    <property type="match status" value="1"/>
</dbReference>
<feature type="transmembrane region" description="Helical" evidence="7">
    <location>
        <begin position="56"/>
        <end position="78"/>
    </location>
</feature>
<dbReference type="InterPro" id="IPR052923">
    <property type="entry name" value="UPF0718"/>
</dbReference>
<dbReference type="PANTHER" id="PTHR34184:SF4">
    <property type="entry name" value="UPF0718 PROTEIN YCGR"/>
    <property type="match status" value="1"/>
</dbReference>
<keyword evidence="4 7" id="KW-0812">Transmembrane</keyword>
<accession>A0A0M3DJZ0</accession>
<evidence type="ECO:0000256" key="4">
    <source>
        <dbReference type="ARBA" id="ARBA00022692"/>
    </source>
</evidence>